<evidence type="ECO:0000256" key="6">
    <source>
        <dbReference type="ARBA" id="ARBA00022737"/>
    </source>
</evidence>
<dbReference type="Pfam" id="PF08659">
    <property type="entry name" value="KR"/>
    <property type="match status" value="1"/>
</dbReference>
<dbReference type="SMART" id="SM00823">
    <property type="entry name" value="PKS_PP"/>
    <property type="match status" value="2"/>
</dbReference>
<dbReference type="Proteomes" id="UP001302367">
    <property type="component" value="Chromosome 5"/>
</dbReference>
<dbReference type="SMART" id="SM00826">
    <property type="entry name" value="PKS_DH"/>
    <property type="match status" value="1"/>
</dbReference>
<dbReference type="InterPro" id="IPR020806">
    <property type="entry name" value="PKS_PP-bd"/>
</dbReference>
<dbReference type="InterPro" id="IPR013968">
    <property type="entry name" value="PKS_KR"/>
</dbReference>
<dbReference type="PROSITE" id="PS52004">
    <property type="entry name" value="KS3_2"/>
    <property type="match status" value="1"/>
</dbReference>
<dbReference type="SUPFAM" id="SSF47336">
    <property type="entry name" value="ACP-like"/>
    <property type="match status" value="2"/>
</dbReference>
<dbReference type="Pfam" id="PF00109">
    <property type="entry name" value="ketoacyl-synt"/>
    <property type="match status" value="1"/>
</dbReference>
<keyword evidence="2" id="KW-0597">Phosphoprotein</keyword>
<dbReference type="GO" id="GO:0006633">
    <property type="term" value="P:fatty acid biosynthetic process"/>
    <property type="evidence" value="ECO:0007669"/>
    <property type="project" value="InterPro"/>
</dbReference>
<name>A0A2G5IDR3_CERBT</name>
<feature type="active site" description="Proton donor; for dehydratase activity" evidence="8">
    <location>
        <position position="1163"/>
    </location>
</feature>
<evidence type="ECO:0000256" key="1">
    <source>
        <dbReference type="ARBA" id="ARBA00022450"/>
    </source>
</evidence>
<dbReference type="InterPro" id="IPR029063">
    <property type="entry name" value="SAM-dependent_MTases_sf"/>
</dbReference>
<dbReference type="SUPFAM" id="SSF56801">
    <property type="entry name" value="Acetyl-CoA synthetase-like"/>
    <property type="match status" value="1"/>
</dbReference>
<dbReference type="InterPro" id="IPR049551">
    <property type="entry name" value="PKS_DH_C"/>
</dbReference>
<dbReference type="Gene3D" id="3.40.47.10">
    <property type="match status" value="1"/>
</dbReference>
<dbReference type="CDD" id="cd05930">
    <property type="entry name" value="A_NRPS"/>
    <property type="match status" value="1"/>
</dbReference>
<dbReference type="EMBL" id="LKMD01000099">
    <property type="protein sequence ID" value="PIB02931.1"/>
    <property type="molecule type" value="Genomic_DNA"/>
</dbReference>
<dbReference type="InterPro" id="IPR032821">
    <property type="entry name" value="PKS_assoc"/>
</dbReference>
<feature type="region of interest" description="N-terminal hotdog fold" evidence="8">
    <location>
        <begin position="949"/>
        <end position="1081"/>
    </location>
</feature>
<dbReference type="SUPFAM" id="SSF52151">
    <property type="entry name" value="FabD/lysophospholipase-like"/>
    <property type="match status" value="1"/>
</dbReference>
<dbReference type="Pfam" id="PF02801">
    <property type="entry name" value="Ketoacyl-synt_C"/>
    <property type="match status" value="1"/>
</dbReference>
<evidence type="ECO:0000256" key="4">
    <source>
        <dbReference type="ARBA" id="ARBA00022603"/>
    </source>
</evidence>
<dbReference type="Gene3D" id="3.40.50.720">
    <property type="entry name" value="NAD(P)-binding Rossmann-like Domain"/>
    <property type="match status" value="2"/>
</dbReference>
<dbReference type="SUPFAM" id="SSF53335">
    <property type="entry name" value="S-adenosyl-L-methionine-dependent methyltransferases"/>
    <property type="match status" value="1"/>
</dbReference>
<organism evidence="13 15">
    <name type="scientific">Cercospora beticola</name>
    <name type="common">Sugarbeet leaf spot fungus</name>
    <dbReference type="NCBI Taxonomy" id="122368"/>
    <lineage>
        <taxon>Eukaryota</taxon>
        <taxon>Fungi</taxon>
        <taxon>Dikarya</taxon>
        <taxon>Ascomycota</taxon>
        <taxon>Pezizomycotina</taxon>
        <taxon>Dothideomycetes</taxon>
        <taxon>Dothideomycetidae</taxon>
        <taxon>Mycosphaerellales</taxon>
        <taxon>Mycosphaerellaceae</taxon>
        <taxon>Cercospora</taxon>
    </lineage>
</organism>
<dbReference type="Pfam" id="PF16197">
    <property type="entry name" value="KAsynt_C_assoc"/>
    <property type="match status" value="1"/>
</dbReference>
<dbReference type="InterPro" id="IPR049900">
    <property type="entry name" value="PKS_mFAS_DH"/>
</dbReference>
<dbReference type="Pfam" id="PF14765">
    <property type="entry name" value="PS-DH"/>
    <property type="match status" value="1"/>
</dbReference>
<dbReference type="InterPro" id="IPR014043">
    <property type="entry name" value="Acyl_transferase_dom"/>
</dbReference>
<dbReference type="SUPFAM" id="SSF51735">
    <property type="entry name" value="NAD(P)-binding Rossmann-fold domains"/>
    <property type="match status" value="2"/>
</dbReference>
<dbReference type="CDD" id="cd19532">
    <property type="entry name" value="C_PKS-NRPS"/>
    <property type="match status" value="1"/>
</dbReference>
<dbReference type="InterPro" id="IPR020807">
    <property type="entry name" value="PKS_DH"/>
</dbReference>
<dbReference type="Gene3D" id="3.30.300.30">
    <property type="match status" value="1"/>
</dbReference>
<dbReference type="PANTHER" id="PTHR43775">
    <property type="entry name" value="FATTY ACID SYNTHASE"/>
    <property type="match status" value="1"/>
</dbReference>
<dbReference type="Gene3D" id="3.40.366.10">
    <property type="entry name" value="Malonyl-Coenzyme A Acyl Carrier Protein, domain 2"/>
    <property type="match status" value="1"/>
</dbReference>
<dbReference type="PANTHER" id="PTHR43775:SF20">
    <property type="entry name" value="HYBRID PKS-NRPS SYNTHETASE APDA"/>
    <property type="match status" value="1"/>
</dbReference>
<feature type="domain" description="PKS/mFAS DH" evidence="12">
    <location>
        <begin position="949"/>
        <end position="1256"/>
    </location>
</feature>
<dbReference type="SMART" id="SM00827">
    <property type="entry name" value="PKS_AT"/>
    <property type="match status" value="1"/>
</dbReference>
<keyword evidence="3" id="KW-0436">Ligase</keyword>
<dbReference type="Pfam" id="PF00550">
    <property type="entry name" value="PP-binding"/>
    <property type="match status" value="2"/>
</dbReference>
<dbReference type="SMART" id="SM00825">
    <property type="entry name" value="PKS_KS"/>
    <property type="match status" value="1"/>
</dbReference>
<dbReference type="GO" id="GO:0004312">
    <property type="term" value="F:fatty acid synthase activity"/>
    <property type="evidence" value="ECO:0007669"/>
    <property type="project" value="TreeGrafter"/>
</dbReference>
<dbReference type="PROSITE" id="PS50075">
    <property type="entry name" value="CARRIER"/>
    <property type="match status" value="2"/>
</dbReference>
<dbReference type="InterPro" id="IPR057326">
    <property type="entry name" value="KR_dom"/>
</dbReference>
<dbReference type="Pfam" id="PF21089">
    <property type="entry name" value="PKS_DH_N"/>
    <property type="match status" value="1"/>
</dbReference>
<keyword evidence="5" id="KW-0808">Transferase</keyword>
<proteinExistence type="predicted"/>
<evidence type="ECO:0000256" key="3">
    <source>
        <dbReference type="ARBA" id="ARBA00022598"/>
    </source>
</evidence>
<evidence type="ECO:0000256" key="2">
    <source>
        <dbReference type="ARBA" id="ARBA00022553"/>
    </source>
</evidence>
<dbReference type="Pfam" id="PF00698">
    <property type="entry name" value="Acyl_transf_1"/>
    <property type="match status" value="1"/>
</dbReference>
<dbReference type="InterPro" id="IPR042104">
    <property type="entry name" value="PKS_dehydratase_sf"/>
</dbReference>
<dbReference type="CDD" id="cd00833">
    <property type="entry name" value="PKS"/>
    <property type="match status" value="1"/>
</dbReference>
<dbReference type="Pfam" id="PF00668">
    <property type="entry name" value="Condensation"/>
    <property type="match status" value="1"/>
</dbReference>
<keyword evidence="4" id="KW-0489">Methyltransferase</keyword>
<evidence type="ECO:0000259" key="10">
    <source>
        <dbReference type="PROSITE" id="PS50075"/>
    </source>
</evidence>
<dbReference type="Pfam" id="PF07993">
    <property type="entry name" value="NAD_binding_4"/>
    <property type="match status" value="1"/>
</dbReference>
<dbReference type="PROSITE" id="PS00606">
    <property type="entry name" value="KS3_1"/>
    <property type="match status" value="1"/>
</dbReference>
<evidence type="ECO:0000256" key="8">
    <source>
        <dbReference type="PROSITE-ProRule" id="PRU01363"/>
    </source>
</evidence>
<feature type="region of interest" description="C-terminal hotdog fold" evidence="8">
    <location>
        <begin position="1103"/>
        <end position="1256"/>
    </location>
</feature>
<dbReference type="PROSITE" id="PS00012">
    <property type="entry name" value="PHOSPHOPANTETHEINE"/>
    <property type="match status" value="1"/>
</dbReference>
<dbReference type="Gene3D" id="3.30.559.30">
    <property type="entry name" value="Nonribosomal peptide synthetase, condensation domain"/>
    <property type="match status" value="1"/>
</dbReference>
<dbReference type="InterPro" id="IPR023213">
    <property type="entry name" value="CAT-like_dom_sf"/>
</dbReference>
<feature type="domain" description="Carrier" evidence="10">
    <location>
        <begin position="2427"/>
        <end position="2504"/>
    </location>
</feature>
<protein>
    <submittedName>
        <fullName evidence="13">Polyketide synthase-nonribosomal peptide synthetase</fullName>
    </submittedName>
</protein>
<reference evidence="14 16" key="2">
    <citation type="submission" date="2023-09" db="EMBL/GenBank/DDBJ databases">
        <title>Complete-Gapless Cercospora beticola genome.</title>
        <authorList>
            <person name="Wyatt N.A."/>
            <person name="Spanner R.E."/>
            <person name="Bolton M.D."/>
        </authorList>
    </citation>
    <scope>NUCLEOTIDE SEQUENCE [LARGE SCALE GENOMIC DNA]</scope>
    <source>
        <strain evidence="14">Cb09-40</strain>
    </source>
</reference>
<evidence type="ECO:0000256" key="5">
    <source>
        <dbReference type="ARBA" id="ARBA00022679"/>
    </source>
</evidence>
<dbReference type="InterPro" id="IPR036736">
    <property type="entry name" value="ACP-like_sf"/>
</dbReference>
<dbReference type="Gene3D" id="3.30.70.3290">
    <property type="match status" value="1"/>
</dbReference>
<dbReference type="InterPro" id="IPR001227">
    <property type="entry name" value="Ac_transferase_dom_sf"/>
</dbReference>
<evidence type="ECO:0000259" key="11">
    <source>
        <dbReference type="PROSITE" id="PS52004"/>
    </source>
</evidence>
<feature type="region of interest" description="Disordered" evidence="9">
    <location>
        <begin position="2511"/>
        <end position="2583"/>
    </location>
</feature>
<gene>
    <name evidence="13" type="ORF">CB0940_11784</name>
    <name evidence="14" type="ORF">RHO25_008788</name>
</gene>
<feature type="compositionally biased region" description="Basic and acidic residues" evidence="9">
    <location>
        <begin position="2520"/>
        <end position="2546"/>
    </location>
</feature>
<dbReference type="GO" id="GO:0009403">
    <property type="term" value="P:toxin biosynthetic process"/>
    <property type="evidence" value="ECO:0007669"/>
    <property type="project" value="UniProtKB-ARBA"/>
</dbReference>
<dbReference type="PROSITE" id="PS00455">
    <property type="entry name" value="AMP_BINDING"/>
    <property type="match status" value="1"/>
</dbReference>
<dbReference type="CDD" id="cd02440">
    <property type="entry name" value="AdoMet_MTases"/>
    <property type="match status" value="1"/>
</dbReference>
<dbReference type="InterPro" id="IPR020845">
    <property type="entry name" value="AMP-binding_CS"/>
</dbReference>
<dbReference type="SUPFAM" id="SSF52777">
    <property type="entry name" value="CoA-dependent acyltransferases"/>
    <property type="match status" value="2"/>
</dbReference>
<dbReference type="GO" id="GO:0031177">
    <property type="term" value="F:phosphopantetheine binding"/>
    <property type="evidence" value="ECO:0007669"/>
    <property type="project" value="InterPro"/>
</dbReference>
<evidence type="ECO:0000313" key="15">
    <source>
        <dbReference type="Proteomes" id="UP000230605"/>
    </source>
</evidence>
<dbReference type="SUPFAM" id="SSF53901">
    <property type="entry name" value="Thiolase-like"/>
    <property type="match status" value="1"/>
</dbReference>
<keyword evidence="16" id="KW-1185">Reference proteome</keyword>
<dbReference type="InterPro" id="IPR050091">
    <property type="entry name" value="PKS_NRPS_Biosynth_Enz"/>
</dbReference>
<evidence type="ECO:0000259" key="12">
    <source>
        <dbReference type="PROSITE" id="PS52019"/>
    </source>
</evidence>
<feature type="compositionally biased region" description="Low complexity" evidence="9">
    <location>
        <begin position="2547"/>
        <end position="2563"/>
    </location>
</feature>
<dbReference type="Pfam" id="PF00501">
    <property type="entry name" value="AMP-binding"/>
    <property type="match status" value="1"/>
</dbReference>
<dbReference type="EMBL" id="CP134188">
    <property type="protein sequence ID" value="WPB04144.1"/>
    <property type="molecule type" value="Genomic_DNA"/>
</dbReference>
<dbReference type="InterPro" id="IPR042099">
    <property type="entry name" value="ANL_N_sf"/>
</dbReference>
<dbReference type="InterPro" id="IPR009081">
    <property type="entry name" value="PP-bd_ACP"/>
</dbReference>
<evidence type="ECO:0000313" key="13">
    <source>
        <dbReference type="EMBL" id="PIB02931.1"/>
    </source>
</evidence>
<evidence type="ECO:0000313" key="16">
    <source>
        <dbReference type="Proteomes" id="UP001302367"/>
    </source>
</evidence>
<dbReference type="Gene3D" id="3.40.50.150">
    <property type="entry name" value="Vaccinia Virus protein VP39"/>
    <property type="match status" value="1"/>
</dbReference>
<dbReference type="InterPro" id="IPR013217">
    <property type="entry name" value="Methyltransf_12"/>
</dbReference>
<keyword evidence="6" id="KW-0677">Repeat</keyword>
<dbReference type="InterPro" id="IPR016039">
    <property type="entry name" value="Thiolase-like"/>
</dbReference>
<dbReference type="GO" id="GO:0016874">
    <property type="term" value="F:ligase activity"/>
    <property type="evidence" value="ECO:0007669"/>
    <property type="project" value="UniProtKB-KW"/>
</dbReference>
<keyword evidence="1" id="KW-0596">Phosphopantetheine</keyword>
<dbReference type="Proteomes" id="UP000230605">
    <property type="component" value="Chromosome 10"/>
</dbReference>
<dbReference type="GO" id="GO:0032259">
    <property type="term" value="P:methylation"/>
    <property type="evidence" value="ECO:0007669"/>
    <property type="project" value="UniProtKB-KW"/>
</dbReference>
<dbReference type="InterPro" id="IPR014031">
    <property type="entry name" value="Ketoacyl_synth_C"/>
</dbReference>
<dbReference type="Gene3D" id="3.40.50.12780">
    <property type="entry name" value="N-terminal domain of ligase-like"/>
    <property type="match status" value="1"/>
</dbReference>
<dbReference type="OrthoDB" id="329835at2759"/>
<feature type="active site" description="Proton acceptor; for dehydratase activity" evidence="8">
    <location>
        <position position="981"/>
    </location>
</feature>
<evidence type="ECO:0000256" key="9">
    <source>
        <dbReference type="SAM" id="MobiDB-lite"/>
    </source>
</evidence>
<dbReference type="InterPro" id="IPR006162">
    <property type="entry name" value="Ppantetheine_attach_site"/>
</dbReference>
<accession>A0A2G5IDR3</accession>
<dbReference type="InterPro" id="IPR013120">
    <property type="entry name" value="FAR_NAD-bd"/>
</dbReference>
<dbReference type="InterPro" id="IPR016036">
    <property type="entry name" value="Malonyl_transacylase_ACP-bd"/>
</dbReference>
<dbReference type="InterPro" id="IPR045851">
    <property type="entry name" value="AMP-bd_C_sf"/>
</dbReference>
<evidence type="ECO:0000313" key="14">
    <source>
        <dbReference type="EMBL" id="WPB04144.1"/>
    </source>
</evidence>
<evidence type="ECO:0000256" key="7">
    <source>
        <dbReference type="ARBA" id="ARBA00023268"/>
    </source>
</evidence>
<dbReference type="InterPro" id="IPR000873">
    <property type="entry name" value="AMP-dep_synth/lig_dom"/>
</dbReference>
<dbReference type="InterPro" id="IPR001242">
    <property type="entry name" value="Condensation_dom"/>
</dbReference>
<dbReference type="InterPro" id="IPR020841">
    <property type="entry name" value="PKS_Beta-ketoAc_synthase_dom"/>
</dbReference>
<dbReference type="InterPro" id="IPR049552">
    <property type="entry name" value="PKS_DH_N"/>
</dbReference>
<dbReference type="Gene3D" id="3.10.129.110">
    <property type="entry name" value="Polyketide synthase dehydratase"/>
    <property type="match status" value="1"/>
</dbReference>
<feature type="domain" description="Carrier" evidence="10">
    <location>
        <begin position="3589"/>
        <end position="3666"/>
    </location>
</feature>
<reference evidence="13 15" key="1">
    <citation type="submission" date="2015-10" db="EMBL/GenBank/DDBJ databases">
        <title>The cercosporin biosynthetic gene cluster was horizontally transferred to several fungal lineages and shown to be expanded in Cercospora beticola based on microsynteny with recipient genomes.</title>
        <authorList>
            <person name="De Jonge R."/>
            <person name="Ebert M.K."/>
            <person name="Suttle J.C."/>
            <person name="Jurick Ii W.M."/>
            <person name="Secor G.A."/>
            <person name="Thomma B.P."/>
            <person name="Van De Peer Y."/>
            <person name="Bolton M.D."/>
        </authorList>
    </citation>
    <scope>NUCLEOTIDE SEQUENCE [LARGE SCALE GENOMIC DNA]</scope>
    <source>
        <strain evidence="13 15">09-40</strain>
    </source>
</reference>
<dbReference type="Gene3D" id="3.30.559.10">
    <property type="entry name" value="Chloramphenicol acetyltransferase-like domain"/>
    <property type="match status" value="1"/>
</dbReference>
<dbReference type="InterPro" id="IPR014030">
    <property type="entry name" value="Ketoacyl_synth_N"/>
</dbReference>
<dbReference type="SMART" id="SM00822">
    <property type="entry name" value="PKS_KR"/>
    <property type="match status" value="1"/>
</dbReference>
<dbReference type="GO" id="GO:0004315">
    <property type="term" value="F:3-oxoacyl-[acyl-carrier-protein] synthase activity"/>
    <property type="evidence" value="ECO:0007669"/>
    <property type="project" value="InterPro"/>
</dbReference>
<feature type="domain" description="Ketosynthase family 3 (KS3)" evidence="11">
    <location>
        <begin position="2"/>
        <end position="440"/>
    </location>
</feature>
<dbReference type="Pfam" id="PF08242">
    <property type="entry name" value="Methyltransf_12"/>
    <property type="match status" value="1"/>
</dbReference>
<dbReference type="GO" id="GO:0008168">
    <property type="term" value="F:methyltransferase activity"/>
    <property type="evidence" value="ECO:0007669"/>
    <property type="project" value="UniProtKB-KW"/>
</dbReference>
<dbReference type="InterPro" id="IPR018201">
    <property type="entry name" value="Ketoacyl_synth_AS"/>
</dbReference>
<dbReference type="Gene3D" id="1.10.1200.10">
    <property type="entry name" value="ACP-like"/>
    <property type="match status" value="1"/>
</dbReference>
<dbReference type="PROSITE" id="PS52019">
    <property type="entry name" value="PKS_MFAS_DH"/>
    <property type="match status" value="1"/>
</dbReference>
<dbReference type="InterPro" id="IPR016035">
    <property type="entry name" value="Acyl_Trfase/lysoPLipase"/>
</dbReference>
<sequence>MPEPIAVVGSSCRFPGGASSPSKLWQLLKNPRDVLSDIPKDRLGLGAFYHEDGEHHGSTNVVAKAYLLEEDPRLFDGPFFNINPMEADAMDPQQRLLLESVYECIESAGYPLDKMRGSATSVYVGCMTNDYSDIQGRDLEIINRYHGTGSTRSILSNRISYVFDLRGPSVTMDTACSSSLAALHFAVQSLRNGESTSSIVGGVNLIFDSTSYISESKLHMLSPTSRSSMWDDSADGYARGEGVSALMLKTLSQALADGDHIECIIRETGMNSDGRTTGMTMPSGDAQATLIRDTYARAGLDLNLKSDRPQYFEAHGTGTMAGDPQEARGIYSAFFGHDSDDSAEEESETKLFCGSIKTVIGHLEGCAGLAGLLKASLAIQNGVIPPNLLFQRLNPDIKPFYHRLQVPTEALPWPSGTSPRRASVNSFGFGGTNCHAIIEQYIPQAEPAKAAEQISIVDDFFAGPLLLSAYTGSALAASIESLADLLEEDGSDPSVQDLSFFTQTRRSTFPQRIYFPGRSRTALIKALRASSSTAPSELGVRAPVRLKWHTPGILGVFTGQGAQWATMGRDMVNRCHLFRQSIESCEAALQSLPDGPAWSLKEELLQEQSRSRLHEAALSQPLCTAIQIALVDTLKASGVTFRGVVGHSSGEIAATYAAGLLSAEDAMRVAYYRGLHAHLAQGKNGQRGAMLAVGLGIDDAEAFCKPYEGRLSVAASNSPTSTTLSGDEDVVQSAKATLDEKGTFARLLKVDTAYHSSHMLPCAKPYLESLKACNIKVLPQNEECIWISSVHGHAEILDDAEDLEVLADQYWVDNMCQPVLFSEAIECSLWRAGPFDLAIEVGAHPALKGPATQTITAILGANAALPYTATLQRGQPDVQAFSASLGSLWTTLGTWVDFNGWRRAYLGPESAPVAAVPKGLPGYKWSHDQVFWKESRISARYRLAERAPHELLGRRAPDDSDNEMRWRNILKVSELPWTRGHVFQRAILFPTTSYIALAIEAAAETAGLDRIKLIEIRDLVIPRALVLEDNHTGVETVFSMRRQPSSDATFIEAEFACHSSVNGAALEKNCGGRVVIELFPSDENSDNEEASVLPTRCPPRSGTTSIEGEAYYQAILNTTGLDYTGLFRGMKHIRRSMGFSSAVASWPVEEVGNRYLVHPGLLDVALQAILAAFVNPTRIPIRGSLLPSALARLVFDPHTSAITEDDKEVVFESDCFLTTNTVRSVEGDIHVFGPSGKCMMQVEGFRMDNWTEPSAKEDRPVFSRLEYKPDLFYANGNDLAELTPDDAELRLIEAVNRSSFYYLRAFFSTVTEAQMAEWTWDRQAFCKAAKQVLKLTADGRHPVARKSWLNDTAALMEEYKQTPALQSQPDMRAIHVAGEHLGQVMAGEERALEIYLREGVWAPLYSHGRYQVRLNRTIADLVRSFAHRYPRANFLEVGAGSAGTTVGILDQLGDALGQYTFTDISAGFFEKSRERLAKTEAAAADRVVYKVLDLERDPQEQGFEPESQDVIIAANVLHATADLKKSVESVRRLLKPGGYLFMLEVTGEYLEGLLLMGPLEGWWLGNREGKASQPGLTLSGWDDLLRETGFTGVDKHQSDIPDSATHAVSVVVSQATDTRIEMLREPLEYLDELPVSDQVLIIGGESLAMSKTIRSISQQVSRFAGRVQVVQSVDKIDPDVHTSAPTAVIALCELERPFFADPVTESRLKKLQSLFAHATDVLWVTTGHLDDNDPSSAMMIGLCRTMVVELEHLNLQFLNTITKGTRASDARLIVEAFIRLKLSASDSFAASPILWSNEPELTVSSEEEVLIPRLLPDVERNDRHNSAARHITKAVTSVGVDSPQYTAVAHTGQLRIEEDAPWLLPAKRQALAPADAVTIQTSLSVTVPGSASAVLITGYDQQGKPVLALVSSHSTQLAVPAASVLYLKSERPYTAKQLRTCAQLILAQHVLAAVSTGRSKKESKVIIHGASAALADAIKHLAAEQQNLVFTESTSSAKTDIPSAVRLHPRSSNYIIQRALPPNVGFVVDLTKGEAVGSKLTSIFPGAALDLDKLVLEGKALLLSDLESSFEQVLAADVLTTEEAEASVPAHLLSNAPASSLDYPAVVDWSIDTEHPLQVTVKPINGRGLFSSDKSYLMVSLVSTLGRSICRWMIENGARHIALASRSPKVDPQWLEEMAQLGANVRVYRMDVSDRESVRSTVATMRSEMPPIAGVANAALVLRDRLFLDMELADMTEVLAPKVDGSFNLHEEFDDRTLDFFILFSTLSCVIGNAGQSNYDAASLYQVMLAKQRRQKGLPASVMEVGCVADVGYVAERGQSLFDKLARTMKLPLSEADVHQLFAEAVAASPVREGEVVDSTTAEIVSGMGYYNYTPNTPFEAHPPWFNNRLAAHYVGEERGSNVVTSGADGDNLSVAAQLDATTTEGAAAAVLTRALAARVETMLQMASGNFKVDASLLDVGIDSLLAVELRTWFLKEVHVDVPVLKILGGDSGEAICAFAASQYLAEKSKTAKEAPSAAGKDDSASPETDLQKDDAASVSGSDEKQSGSSSSSDAGDSAMATSVSTMGAEEKEDTNPPQTLRDTAPMTHAQARMWIADHVSSNQIQNNNVLIYDLTGFVNVTRLRRAVATVVAHHSGLHTCFFQDATNTPLQGRLETPLDCFKHISSSKDGKTNDELICQVERELSTRKWRLQRGEALEVVLVSHASDKHTLLIGYHHIAMDGTAWRTFFRDLHMAYQGISFQSSGKSLAEIAASQARRAVDGSTAFWKQLLSPVPESLPLLPFASTKSRPHLDGFKNYTSTTELAGPVVERINGISRSLGVTAVNFYLAAVQCLLARLTHTPDICIGVTDSGRDAETAETVGFFLNLLPFRLGKTDSESFAELIQQVNSTYREARKHSSVPFDEILEGAGVSRDPTCTPLFQVGFDIRPGQSAEIPLGNCKLSIRDAVDSVLPYDITFCVVPMPTTGPSYVQVHTRTDLYSPEATELLAHMYITLLESVVRESAVSSPIERLQIYPSAGIQKALDFGSPKATTFDGWPSTITARFDQIASDHATTTAIRDASGFLSYSELSMVIGRLSKRLLPHKGQRIAVLCEPQREWIIGMLAIFRIGATFISLDATLPPARLVAMINASEASIVLCHAATKSLSSKIVSESGSAAEVLCFEDIDPDASEAVGVENLEDPTKASLILCTSGTTGVPKAILLSSRGFLNFLGNQAEIHGVQEGEVILQKANLGFDMAIAEALLALAHGGTLIIAPQASRGDPVALTDLMVRENVSLTFACPTEYLMWLHYSKDKLSDLTRWRLAHCGGEKVPEALRREMQNHPCSPVFADAYGPTEISICVTMEHDERDDIQDPMTLGATSVGRPLANVGAFILDPYGHLCPPGVPGEICVTGPGVALGYVDADATARSFIENFKIQDGNGSTRCEGRMYRTGDRGVWRANGTLGYLGRMVDDTVVKIRGQRTDLTDVENAILSHGAHMVSDVAVTFHQENDDTFLVAHVVPNEQNDQLPANDDGNESSKDNDGELEASMETFMQRLPLPRHMKPSRVVVLPRIPMTSNAKIDRRKLAQTHLPPRSIISDHDRGASKFTTLKEVELHLLWKRVLDRADIPRRPDVDFWAMGGSSLHLVKLQAAIRTDMFVDLSIRDMFMHSTIGSMAELISDRISDLPARGAINWDQETRLPDDLKLALRASSPDQTAPANVASCKEVLLTGADSFLGGNILQSLLRNPSIRRVHCLAVPSPNKLPAGTDVSRVVIYEGSNLHQKNFGLSEETTTSLLESVDRIIIAGSHGHCLHNYASLRQTNVASTRTLATWASRRRLPIHFVSSNRVTLLAKDAHAALPPVSVKTHPPKNDGSEGLTASKWAGEVFLENLADEASKIGGGFSITIHRPCSVVGDQAPSDDALNSILRFSALMSAVPQVSKLPVAGFFDFASVEQVAASIAEAAVQKEQPPHLRFRHHSGGVEVRPAELKEYMEKVYGKEFEELELEQWIVKASELGIEPMIAIYLRAVFSSGQQLIFPFMGTPASETDA</sequence>
<dbReference type="InterPro" id="IPR036291">
    <property type="entry name" value="NAD(P)-bd_dom_sf"/>
</dbReference>
<dbReference type="SUPFAM" id="SSF55048">
    <property type="entry name" value="Probable ACP-binding domain of malonyl-CoA ACP transacylase"/>
    <property type="match status" value="1"/>
</dbReference>
<keyword evidence="7" id="KW-0511">Multifunctional enzyme</keyword>